<evidence type="ECO:0000313" key="2">
    <source>
        <dbReference type="EMBL" id="GAT09745.1"/>
    </source>
</evidence>
<reference evidence="2 3" key="1">
    <citation type="journal article" date="2016" name="Genome Announc.">
        <title>Draft Genome Sequences of Five Rapidly Growing Mycobacterium Species, M. thermoresistibile, M. fortuitum subsp. acetamidolyticum, M. canariasense, M. brisbanense, and M. novocastrense.</title>
        <authorList>
            <person name="Katahira K."/>
            <person name="Ogura Y."/>
            <person name="Gotoh Y."/>
            <person name="Hayashi T."/>
        </authorList>
    </citation>
    <scope>NUCLEOTIDE SEQUENCE [LARGE SCALE GENOMIC DNA]</scope>
    <source>
        <strain evidence="2 3">JCM18114</strain>
    </source>
</reference>
<organism evidence="2 3">
    <name type="scientific">Mycolicibacterium novocastrense</name>
    <name type="common">Mycobacterium novocastrense</name>
    <dbReference type="NCBI Taxonomy" id="59813"/>
    <lineage>
        <taxon>Bacteria</taxon>
        <taxon>Bacillati</taxon>
        <taxon>Actinomycetota</taxon>
        <taxon>Actinomycetes</taxon>
        <taxon>Mycobacteriales</taxon>
        <taxon>Mycobacteriaceae</taxon>
        <taxon>Mycolicibacterium</taxon>
    </lineage>
</organism>
<feature type="region of interest" description="Disordered" evidence="1">
    <location>
        <begin position="1"/>
        <end position="38"/>
    </location>
</feature>
<comment type="caution">
    <text evidence="2">The sequence shown here is derived from an EMBL/GenBank/DDBJ whole genome shotgun (WGS) entry which is preliminary data.</text>
</comment>
<sequence>MMSQRTKSLSIMQPTFPEGEMKPVSSVTSRAGEAAGVDDGAPGLATALVWFGLGAGATSAGGDSLQPATAASTAPQVINQIQPRTSAIA</sequence>
<protein>
    <submittedName>
        <fullName evidence="2">Cation-transporting ATPase</fullName>
    </submittedName>
</protein>
<proteinExistence type="predicted"/>
<keyword evidence="3" id="KW-1185">Reference proteome</keyword>
<evidence type="ECO:0000256" key="1">
    <source>
        <dbReference type="SAM" id="MobiDB-lite"/>
    </source>
</evidence>
<gene>
    <name evidence="2" type="ORF">RMCN_2878</name>
</gene>
<name>A0ABQ0KJU5_MYCNV</name>
<dbReference type="EMBL" id="BCTA01000036">
    <property type="protein sequence ID" value="GAT09745.1"/>
    <property type="molecule type" value="Genomic_DNA"/>
</dbReference>
<feature type="compositionally biased region" description="Polar residues" evidence="1">
    <location>
        <begin position="1"/>
        <end position="13"/>
    </location>
</feature>
<evidence type="ECO:0000313" key="3">
    <source>
        <dbReference type="Proteomes" id="UP000069773"/>
    </source>
</evidence>
<dbReference type="Proteomes" id="UP000069773">
    <property type="component" value="Unassembled WGS sequence"/>
</dbReference>
<accession>A0ABQ0KJU5</accession>